<dbReference type="STRING" id="97972.A0A2V1DSZ2"/>
<evidence type="ECO:0000256" key="9">
    <source>
        <dbReference type="PIRSR" id="PIRSR602403-1"/>
    </source>
</evidence>
<protein>
    <submittedName>
        <fullName evidence="11">Cytochrome P450</fullName>
    </submittedName>
</protein>
<dbReference type="GO" id="GO:0004497">
    <property type="term" value="F:monooxygenase activity"/>
    <property type="evidence" value="ECO:0007669"/>
    <property type="project" value="UniProtKB-KW"/>
</dbReference>
<dbReference type="OrthoDB" id="1844152at2759"/>
<evidence type="ECO:0000256" key="8">
    <source>
        <dbReference type="ARBA" id="ARBA00023033"/>
    </source>
</evidence>
<evidence type="ECO:0000256" key="3">
    <source>
        <dbReference type="ARBA" id="ARBA00010617"/>
    </source>
</evidence>
<comment type="cofactor">
    <cofactor evidence="1 9">
        <name>heme</name>
        <dbReference type="ChEBI" id="CHEBI:30413"/>
    </cofactor>
</comment>
<evidence type="ECO:0000313" key="12">
    <source>
        <dbReference type="Proteomes" id="UP000244855"/>
    </source>
</evidence>
<dbReference type="InterPro" id="IPR002403">
    <property type="entry name" value="Cyt_P450_E_grp-IV"/>
</dbReference>
<evidence type="ECO:0000256" key="4">
    <source>
        <dbReference type="ARBA" id="ARBA00022617"/>
    </source>
</evidence>
<dbReference type="GO" id="GO:0016705">
    <property type="term" value="F:oxidoreductase activity, acting on paired donors, with incorporation or reduction of molecular oxygen"/>
    <property type="evidence" value="ECO:0007669"/>
    <property type="project" value="InterPro"/>
</dbReference>
<dbReference type="AlphaFoldDB" id="A0A2V1DSZ2"/>
<sequence length="505" mass="57611">MMDTLLSSKQNMSAVLLLATVIWLLITALVPKFVGPKSRRTILNSQRLFEFSSKRIKKEFWLHGTDMMREWFKSNPGKPVEINTDVGRTVLLPPEFADEIRNEKNFSLSAWSTRSYHAHLPGFEGFREESHSGVLMQRVITKHLTQRMAHLIQPLAEESSLGLHDLFPTDPGWHSVHLREQILAIAARVSSRTFVGKEMCRNERWLKIAREYTVAVFTAAADLRRWPCILRPIVNMFLPSCCRAQVMMKEATLFVQKIAKGRNEAEKDSEANTESSGYALEWLEQEANGSPYDPAAALMMLSMVTIHTTADLLCQTIIDIAQHPETLKALREEISSVVYEHGWQKLTLYQLKLLDSVIKESQRIKPLGSVSMRRLALETVTLSDGTVIHKGQSLAVSSHSMWDENIYSEPEKWKGSRFLNQRRNEDKQHVSHLVSTSPQHLGFGHGEHACPGRFFAANEMKIILAKFLMIYDFELPTEVSPKVRKLGFSMSVDPTLQMRIRNRLS</sequence>
<evidence type="ECO:0000256" key="1">
    <source>
        <dbReference type="ARBA" id="ARBA00001971"/>
    </source>
</evidence>
<evidence type="ECO:0000256" key="6">
    <source>
        <dbReference type="ARBA" id="ARBA00023002"/>
    </source>
</evidence>
<dbReference type="SUPFAM" id="SSF48264">
    <property type="entry name" value="Cytochrome P450"/>
    <property type="match status" value="1"/>
</dbReference>
<comment type="pathway">
    <text evidence="2">Mycotoxin biosynthesis.</text>
</comment>
<dbReference type="GO" id="GO:0005506">
    <property type="term" value="F:iron ion binding"/>
    <property type="evidence" value="ECO:0007669"/>
    <property type="project" value="InterPro"/>
</dbReference>
<dbReference type="InterPro" id="IPR036396">
    <property type="entry name" value="Cyt_P450_sf"/>
</dbReference>
<comment type="similarity">
    <text evidence="3 10">Belongs to the cytochrome P450 family.</text>
</comment>
<evidence type="ECO:0000256" key="7">
    <source>
        <dbReference type="ARBA" id="ARBA00023004"/>
    </source>
</evidence>
<keyword evidence="4 9" id="KW-0349">Heme</keyword>
<dbReference type="EMBL" id="KZ805360">
    <property type="protein sequence ID" value="PVI01277.1"/>
    <property type="molecule type" value="Genomic_DNA"/>
</dbReference>
<name>A0A2V1DSZ2_9PLEO</name>
<dbReference type="CDD" id="cd11041">
    <property type="entry name" value="CYP503A1-like"/>
    <property type="match status" value="1"/>
</dbReference>
<evidence type="ECO:0000313" key="11">
    <source>
        <dbReference type="EMBL" id="PVI01277.1"/>
    </source>
</evidence>
<dbReference type="Pfam" id="PF00067">
    <property type="entry name" value="p450"/>
    <property type="match status" value="1"/>
</dbReference>
<accession>A0A2V1DSZ2</accession>
<dbReference type="Proteomes" id="UP000244855">
    <property type="component" value="Unassembled WGS sequence"/>
</dbReference>
<evidence type="ECO:0000256" key="10">
    <source>
        <dbReference type="RuleBase" id="RU000461"/>
    </source>
</evidence>
<dbReference type="Gene3D" id="1.10.630.10">
    <property type="entry name" value="Cytochrome P450"/>
    <property type="match status" value="1"/>
</dbReference>
<evidence type="ECO:0000256" key="5">
    <source>
        <dbReference type="ARBA" id="ARBA00022723"/>
    </source>
</evidence>
<proteinExistence type="inferred from homology"/>
<dbReference type="PANTHER" id="PTHR46206:SF2">
    <property type="entry name" value="CYTOCHROME P450 MONOOXYGENASE AUSG-RELATED"/>
    <property type="match status" value="1"/>
</dbReference>
<dbReference type="PANTHER" id="PTHR46206">
    <property type="entry name" value="CYTOCHROME P450"/>
    <property type="match status" value="1"/>
</dbReference>
<keyword evidence="6 10" id="KW-0560">Oxidoreductase</keyword>
<dbReference type="GO" id="GO:0020037">
    <property type="term" value="F:heme binding"/>
    <property type="evidence" value="ECO:0007669"/>
    <property type="project" value="InterPro"/>
</dbReference>
<keyword evidence="8 10" id="KW-0503">Monooxygenase</keyword>
<gene>
    <name evidence="11" type="ORF">DM02DRAFT_627803</name>
</gene>
<dbReference type="PROSITE" id="PS00086">
    <property type="entry name" value="CYTOCHROME_P450"/>
    <property type="match status" value="1"/>
</dbReference>
<feature type="binding site" description="axial binding residue" evidence="9">
    <location>
        <position position="450"/>
    </location>
    <ligand>
        <name>heme</name>
        <dbReference type="ChEBI" id="CHEBI:30413"/>
    </ligand>
    <ligandPart>
        <name>Fe</name>
        <dbReference type="ChEBI" id="CHEBI:18248"/>
    </ligandPart>
</feature>
<dbReference type="InterPro" id="IPR001128">
    <property type="entry name" value="Cyt_P450"/>
</dbReference>
<dbReference type="PRINTS" id="PR00385">
    <property type="entry name" value="P450"/>
</dbReference>
<dbReference type="InterPro" id="IPR017972">
    <property type="entry name" value="Cyt_P450_CS"/>
</dbReference>
<dbReference type="PRINTS" id="PR00465">
    <property type="entry name" value="EP450IV"/>
</dbReference>
<keyword evidence="7 9" id="KW-0408">Iron</keyword>
<keyword evidence="5 9" id="KW-0479">Metal-binding</keyword>
<organism evidence="11 12">
    <name type="scientific">Periconia macrospinosa</name>
    <dbReference type="NCBI Taxonomy" id="97972"/>
    <lineage>
        <taxon>Eukaryota</taxon>
        <taxon>Fungi</taxon>
        <taxon>Dikarya</taxon>
        <taxon>Ascomycota</taxon>
        <taxon>Pezizomycotina</taxon>
        <taxon>Dothideomycetes</taxon>
        <taxon>Pleosporomycetidae</taxon>
        <taxon>Pleosporales</taxon>
        <taxon>Massarineae</taxon>
        <taxon>Periconiaceae</taxon>
        <taxon>Periconia</taxon>
    </lineage>
</organism>
<reference evidence="11 12" key="1">
    <citation type="journal article" date="2018" name="Sci. Rep.">
        <title>Comparative genomics provides insights into the lifestyle and reveals functional heterogeneity of dark septate endophytic fungi.</title>
        <authorList>
            <person name="Knapp D.G."/>
            <person name="Nemeth J.B."/>
            <person name="Barry K."/>
            <person name="Hainaut M."/>
            <person name="Henrissat B."/>
            <person name="Johnson J."/>
            <person name="Kuo A."/>
            <person name="Lim J.H.P."/>
            <person name="Lipzen A."/>
            <person name="Nolan M."/>
            <person name="Ohm R.A."/>
            <person name="Tamas L."/>
            <person name="Grigoriev I.V."/>
            <person name="Spatafora J.W."/>
            <person name="Nagy L.G."/>
            <person name="Kovacs G.M."/>
        </authorList>
    </citation>
    <scope>NUCLEOTIDE SEQUENCE [LARGE SCALE GENOMIC DNA]</scope>
    <source>
        <strain evidence="11 12">DSE2036</strain>
    </source>
</reference>
<evidence type="ECO:0000256" key="2">
    <source>
        <dbReference type="ARBA" id="ARBA00004685"/>
    </source>
</evidence>
<keyword evidence="12" id="KW-1185">Reference proteome</keyword>